<evidence type="ECO:0008006" key="3">
    <source>
        <dbReference type="Google" id="ProtNLM"/>
    </source>
</evidence>
<dbReference type="EMBL" id="CP025491">
    <property type="protein sequence ID" value="AUH72624.1"/>
    <property type="molecule type" value="Genomic_DNA"/>
</dbReference>
<reference evidence="1 2" key="1">
    <citation type="submission" date="2017-12" db="EMBL/GenBank/DDBJ databases">
        <title>Legionella sainthelensi LA01-117, whole genome sequence of a clinical isolate from New Zealand.</title>
        <authorList>
            <person name="Cree S.L."/>
            <person name="Slow S."/>
            <person name="Kennedy M.A."/>
            <person name="Murdoch D.R."/>
            <person name="Biggs P.J."/>
            <person name="Anderson T."/>
        </authorList>
    </citation>
    <scope>NUCLEOTIDE SEQUENCE [LARGE SCALE GENOMIC DNA]</scope>
    <source>
        <strain evidence="1 2">LA01-117</strain>
    </source>
</reference>
<sequence>MKEKEENSVINIGAIPRRLIVLDIDENLVSIKLDSSSRCFLSKSAREDLSKSDDGKIYNPVLLVNEKGSANAYEVTAFRRKAWKTFFEKCIEVNKKYKEKTGDPKELISVMFLTNATYTPNEFINNIFKPFYGATLADDLLSNASYINRTGQCALLNQNKPDKGSFLDKVYFYLKKRYGLTSRQDIILVDDSLENIIGVEEKRFAGIHHPSNNSKTNFFKPYSKHKHEPFQKLYSILDEVVTSYTRDISYRVKTSNQVL</sequence>
<gene>
    <name evidence="1" type="ORF">CAB17_11595</name>
</gene>
<accession>A0A2H5FM53</accession>
<name>A0A2H5FM53_9GAMM</name>
<dbReference type="RefSeq" id="WP_101900233.1">
    <property type="nucleotide sequence ID" value="NZ_CP025491.2"/>
</dbReference>
<evidence type="ECO:0000313" key="1">
    <source>
        <dbReference type="EMBL" id="AUH72624.1"/>
    </source>
</evidence>
<dbReference type="AlphaFoldDB" id="A0A2H5FM53"/>
<dbReference type="KEGG" id="lsh:CAB17_11595"/>
<organism evidence="1 2">
    <name type="scientific">Legionella sainthelensi</name>
    <dbReference type="NCBI Taxonomy" id="28087"/>
    <lineage>
        <taxon>Bacteria</taxon>
        <taxon>Pseudomonadati</taxon>
        <taxon>Pseudomonadota</taxon>
        <taxon>Gammaproteobacteria</taxon>
        <taxon>Legionellales</taxon>
        <taxon>Legionellaceae</taxon>
        <taxon>Legionella</taxon>
    </lineage>
</organism>
<evidence type="ECO:0000313" key="2">
    <source>
        <dbReference type="Proteomes" id="UP000234343"/>
    </source>
</evidence>
<dbReference type="Proteomes" id="UP000234343">
    <property type="component" value="Chromosome"/>
</dbReference>
<proteinExistence type="predicted"/>
<keyword evidence="2" id="KW-1185">Reference proteome</keyword>
<protein>
    <recommendedName>
        <fullName evidence="3">FCP1 homology domain-containing protein</fullName>
    </recommendedName>
</protein>